<dbReference type="AlphaFoldDB" id="L8JPT1"/>
<sequence>MYFDPEESVVYHQQTADVFGLIALVLIILTVVLLIIRKKSK</sequence>
<protein>
    <submittedName>
        <fullName evidence="2">Uncharacterized protein</fullName>
    </submittedName>
</protein>
<organism evidence="2 3">
    <name type="scientific">Fulvivirga imtechensis AK7</name>
    <dbReference type="NCBI Taxonomy" id="1237149"/>
    <lineage>
        <taxon>Bacteria</taxon>
        <taxon>Pseudomonadati</taxon>
        <taxon>Bacteroidota</taxon>
        <taxon>Cytophagia</taxon>
        <taxon>Cytophagales</taxon>
        <taxon>Fulvivirgaceae</taxon>
        <taxon>Fulvivirga</taxon>
    </lineage>
</organism>
<name>L8JPT1_9BACT</name>
<evidence type="ECO:0000313" key="3">
    <source>
        <dbReference type="Proteomes" id="UP000011135"/>
    </source>
</evidence>
<proteinExistence type="predicted"/>
<keyword evidence="1" id="KW-0812">Transmembrane</keyword>
<dbReference type="STRING" id="1237149.C900_03893"/>
<dbReference type="EMBL" id="AMZN01000055">
    <property type="protein sequence ID" value="ELR70208.1"/>
    <property type="molecule type" value="Genomic_DNA"/>
</dbReference>
<evidence type="ECO:0000313" key="2">
    <source>
        <dbReference type="EMBL" id="ELR70208.1"/>
    </source>
</evidence>
<accession>L8JPT1</accession>
<reference evidence="2 3" key="1">
    <citation type="submission" date="2012-12" db="EMBL/GenBank/DDBJ databases">
        <title>Genome assembly of Fulvivirga imtechensis AK7.</title>
        <authorList>
            <person name="Nupur N."/>
            <person name="Khatri I."/>
            <person name="Kumar R."/>
            <person name="Subramanian S."/>
            <person name="Pinnaka A."/>
        </authorList>
    </citation>
    <scope>NUCLEOTIDE SEQUENCE [LARGE SCALE GENOMIC DNA]</scope>
    <source>
        <strain evidence="2 3">AK7</strain>
    </source>
</reference>
<comment type="caution">
    <text evidence="2">The sequence shown here is derived from an EMBL/GenBank/DDBJ whole genome shotgun (WGS) entry which is preliminary data.</text>
</comment>
<keyword evidence="1" id="KW-1133">Transmembrane helix</keyword>
<feature type="transmembrane region" description="Helical" evidence="1">
    <location>
        <begin position="18"/>
        <end position="36"/>
    </location>
</feature>
<gene>
    <name evidence="2" type="ORF">C900_03893</name>
</gene>
<dbReference type="Proteomes" id="UP000011135">
    <property type="component" value="Unassembled WGS sequence"/>
</dbReference>
<keyword evidence="3" id="KW-1185">Reference proteome</keyword>
<keyword evidence="1" id="KW-0472">Membrane</keyword>
<evidence type="ECO:0000256" key="1">
    <source>
        <dbReference type="SAM" id="Phobius"/>
    </source>
</evidence>